<sequence>MDTLIQQLINGVMLGSIYALIALGYTMVYGILRIINFAHGDILMVGALTTLSALNALNSTFPHMPQLLQLGFALVIAMAVCALLAMAVERFAYRRLRNAPRLAPLISGIGVSVLLQTVAMIIWTRNPLMFPQILPMDAIAVTSGSVDHPPAIVTVTGIVTVSLALIVMIGLWLLVEYTRLGRGMRAVAENPRVATLMGVNPNAIITLTFAIGGIFAALAGVMMASNYGNASFSMGFLPGIKAFTAAVLGGIGNIRGAMIGGILLGIIEALGAGYLGELTNGVFGSNYQDVFAFIVLILVLVFRPAGLLGERVAHRA</sequence>
<keyword evidence="3" id="KW-1003">Cell membrane</keyword>
<keyword evidence="5 10" id="KW-0812">Transmembrane</keyword>
<protein>
    <submittedName>
        <fullName evidence="11">Branched-chain amino acid ABC transporter permease</fullName>
    </submittedName>
</protein>
<dbReference type="PANTHER" id="PTHR11795:SF371">
    <property type="entry name" value="HIGH-AFFINITY BRANCHED-CHAIN AMINO ACID TRANSPORT SYSTEM PERMEASE PROTEIN LIVH"/>
    <property type="match status" value="1"/>
</dbReference>
<evidence type="ECO:0000313" key="12">
    <source>
        <dbReference type="Proteomes" id="UP001223214"/>
    </source>
</evidence>
<keyword evidence="4" id="KW-0997">Cell inner membrane</keyword>
<comment type="similarity">
    <text evidence="9">Belongs to the binding-protein-dependent transport system permease family. LivHM subfamily.</text>
</comment>
<feature type="transmembrane region" description="Helical" evidence="10">
    <location>
        <begin position="67"/>
        <end position="88"/>
    </location>
</feature>
<feature type="transmembrane region" description="Helical" evidence="10">
    <location>
        <begin position="230"/>
        <end position="249"/>
    </location>
</feature>
<evidence type="ECO:0000256" key="10">
    <source>
        <dbReference type="SAM" id="Phobius"/>
    </source>
</evidence>
<dbReference type="GO" id="GO:0015188">
    <property type="term" value="F:L-isoleucine transmembrane transporter activity"/>
    <property type="evidence" value="ECO:0007669"/>
    <property type="project" value="TreeGrafter"/>
</dbReference>
<gene>
    <name evidence="11" type="ORF">QQF32_24280</name>
</gene>
<keyword evidence="8 10" id="KW-0472">Membrane</keyword>
<evidence type="ECO:0000256" key="9">
    <source>
        <dbReference type="ARBA" id="ARBA00037998"/>
    </source>
</evidence>
<evidence type="ECO:0000256" key="1">
    <source>
        <dbReference type="ARBA" id="ARBA00004429"/>
    </source>
</evidence>
<proteinExistence type="inferred from homology"/>
<evidence type="ECO:0000256" key="7">
    <source>
        <dbReference type="ARBA" id="ARBA00022989"/>
    </source>
</evidence>
<dbReference type="EMBL" id="JASSOM010000094">
    <property type="protein sequence ID" value="MDK9366317.1"/>
    <property type="molecule type" value="Genomic_DNA"/>
</dbReference>
<dbReference type="GeneID" id="97185467"/>
<feature type="transmembrane region" description="Helical" evidence="10">
    <location>
        <begin position="151"/>
        <end position="175"/>
    </location>
</feature>
<keyword evidence="7 10" id="KW-1133">Transmembrane helix</keyword>
<evidence type="ECO:0000256" key="5">
    <source>
        <dbReference type="ARBA" id="ARBA00022692"/>
    </source>
</evidence>
<dbReference type="RefSeq" id="WP_285148842.1">
    <property type="nucleotide sequence ID" value="NZ_JASSOM010000094.1"/>
</dbReference>
<evidence type="ECO:0000256" key="4">
    <source>
        <dbReference type="ARBA" id="ARBA00022519"/>
    </source>
</evidence>
<evidence type="ECO:0000313" key="11">
    <source>
        <dbReference type="EMBL" id="MDK9366317.1"/>
    </source>
</evidence>
<feature type="transmembrane region" description="Helical" evidence="10">
    <location>
        <begin position="12"/>
        <end position="35"/>
    </location>
</feature>
<dbReference type="PANTHER" id="PTHR11795">
    <property type="entry name" value="BRANCHED-CHAIN AMINO ACID TRANSPORT SYSTEM PERMEASE PROTEIN LIVH"/>
    <property type="match status" value="1"/>
</dbReference>
<dbReference type="GO" id="GO:0015192">
    <property type="term" value="F:L-phenylalanine transmembrane transporter activity"/>
    <property type="evidence" value="ECO:0007669"/>
    <property type="project" value="TreeGrafter"/>
</dbReference>
<accession>A0AAP4LDG6</accession>
<keyword evidence="2" id="KW-0813">Transport</keyword>
<dbReference type="Pfam" id="PF02653">
    <property type="entry name" value="BPD_transp_2"/>
    <property type="match status" value="1"/>
</dbReference>
<dbReference type="Proteomes" id="UP001223214">
    <property type="component" value="Unassembled WGS sequence"/>
</dbReference>
<dbReference type="AlphaFoldDB" id="A0AAP4LDG6"/>
<evidence type="ECO:0000256" key="3">
    <source>
        <dbReference type="ARBA" id="ARBA00022475"/>
    </source>
</evidence>
<organism evidence="11 12">
    <name type="scientific">Lelliottia wanjuensis</name>
    <dbReference type="NCBI Taxonomy" id="3050585"/>
    <lineage>
        <taxon>Bacteria</taxon>
        <taxon>Pseudomonadati</taxon>
        <taxon>Pseudomonadota</taxon>
        <taxon>Gammaproteobacteria</taxon>
        <taxon>Enterobacterales</taxon>
        <taxon>Enterobacteriaceae</taxon>
        <taxon>Lelliottia</taxon>
    </lineage>
</organism>
<evidence type="ECO:0000256" key="6">
    <source>
        <dbReference type="ARBA" id="ARBA00022970"/>
    </source>
</evidence>
<feature type="transmembrane region" description="Helical" evidence="10">
    <location>
        <begin position="256"/>
        <end position="275"/>
    </location>
</feature>
<name>A0AAP4LDG6_9ENTR</name>
<keyword evidence="12" id="KW-1185">Reference proteome</keyword>
<evidence type="ECO:0000256" key="2">
    <source>
        <dbReference type="ARBA" id="ARBA00022448"/>
    </source>
</evidence>
<dbReference type="InterPro" id="IPR001851">
    <property type="entry name" value="ABC_transp_permease"/>
</dbReference>
<dbReference type="GO" id="GO:0005886">
    <property type="term" value="C:plasma membrane"/>
    <property type="evidence" value="ECO:0007669"/>
    <property type="project" value="UniProtKB-SubCell"/>
</dbReference>
<dbReference type="GO" id="GO:1903806">
    <property type="term" value="P:L-isoleucine import across plasma membrane"/>
    <property type="evidence" value="ECO:0007669"/>
    <property type="project" value="TreeGrafter"/>
</dbReference>
<dbReference type="GO" id="GO:0015808">
    <property type="term" value="P:L-alanine transport"/>
    <property type="evidence" value="ECO:0007669"/>
    <property type="project" value="TreeGrafter"/>
</dbReference>
<dbReference type="GO" id="GO:0042941">
    <property type="term" value="P:D-alanine transmembrane transport"/>
    <property type="evidence" value="ECO:0007669"/>
    <property type="project" value="TreeGrafter"/>
</dbReference>
<reference evidence="11 12" key="1">
    <citation type="submission" date="2023-06" db="EMBL/GenBank/DDBJ databases">
        <title>Identification and characterization of antibiotic-resistant Gram-negative bacteria.</title>
        <authorList>
            <person name="Cho G.-S."/>
            <person name="Lee J."/>
            <person name="Tai E."/>
            <person name="Jeong S."/>
            <person name="Kim I."/>
            <person name="Kim B.-E."/>
            <person name="Jeong M.-I."/>
            <person name="Oh K.-K."/>
            <person name="Franz C.M.A.P."/>
        </authorList>
    </citation>
    <scope>NUCLEOTIDE SEQUENCE [LARGE SCALE GENOMIC DNA]</scope>
    <source>
        <strain evidence="11 12">V106_12</strain>
    </source>
</reference>
<dbReference type="InterPro" id="IPR052157">
    <property type="entry name" value="BCAA_transport_permease"/>
</dbReference>
<feature type="transmembrane region" description="Helical" evidence="10">
    <location>
        <begin position="290"/>
        <end position="309"/>
    </location>
</feature>
<feature type="transmembrane region" description="Helical" evidence="10">
    <location>
        <begin position="100"/>
        <end position="123"/>
    </location>
</feature>
<feature type="transmembrane region" description="Helical" evidence="10">
    <location>
        <begin position="202"/>
        <end position="224"/>
    </location>
</feature>
<dbReference type="CDD" id="cd06582">
    <property type="entry name" value="TM_PBP1_LivH_like"/>
    <property type="match status" value="1"/>
</dbReference>
<comment type="caution">
    <text evidence="11">The sequence shown here is derived from an EMBL/GenBank/DDBJ whole genome shotgun (WGS) entry which is preliminary data.</text>
</comment>
<dbReference type="GO" id="GO:0015190">
    <property type="term" value="F:L-leucine transmembrane transporter activity"/>
    <property type="evidence" value="ECO:0007669"/>
    <property type="project" value="TreeGrafter"/>
</dbReference>
<evidence type="ECO:0000256" key="8">
    <source>
        <dbReference type="ARBA" id="ARBA00023136"/>
    </source>
</evidence>
<comment type="subcellular location">
    <subcellularLocation>
        <location evidence="1">Cell inner membrane</location>
        <topology evidence="1">Multi-pass membrane protein</topology>
    </subcellularLocation>
</comment>
<dbReference type="GO" id="GO:0005304">
    <property type="term" value="F:L-valine transmembrane transporter activity"/>
    <property type="evidence" value="ECO:0007669"/>
    <property type="project" value="TreeGrafter"/>
</dbReference>
<keyword evidence="6" id="KW-0029">Amino-acid transport</keyword>